<evidence type="ECO:0000313" key="2">
    <source>
        <dbReference type="EMBL" id="GGW83861.1"/>
    </source>
</evidence>
<dbReference type="SUPFAM" id="SSF52833">
    <property type="entry name" value="Thioredoxin-like"/>
    <property type="match status" value="1"/>
</dbReference>
<evidence type="ECO:0000256" key="1">
    <source>
        <dbReference type="SAM" id="SignalP"/>
    </source>
</evidence>
<comment type="caution">
    <text evidence="2">The sequence shown here is derived from an EMBL/GenBank/DDBJ whole genome shotgun (WGS) entry which is preliminary data.</text>
</comment>
<organism evidence="2 3">
    <name type="scientific">Alteromonas halophila</name>
    <dbReference type="NCBI Taxonomy" id="516698"/>
    <lineage>
        <taxon>Bacteria</taxon>
        <taxon>Pseudomonadati</taxon>
        <taxon>Pseudomonadota</taxon>
        <taxon>Gammaproteobacteria</taxon>
        <taxon>Alteromonadales</taxon>
        <taxon>Alteromonadaceae</taxon>
        <taxon>Alteromonas/Salinimonas group</taxon>
        <taxon>Alteromonas</taxon>
    </lineage>
</organism>
<protein>
    <recommendedName>
        <fullName evidence="4">Thioredoxin family protein</fullName>
    </recommendedName>
</protein>
<sequence length="257" mass="28847">MIKHRRVAFANLILMVTLALTARSATASDSGALRPSPYQPSDTVQQDITTMLATAKQNNQQAMIVLGASWCHDSMGLAERFSTPQMQRILNAHYQTLFVDVGFLQDRRSVTRRVGYPTYFATPTVLIVDPVTETLVNRHSIAKWGNAASVSQSDYERYFTHHANKEGEPLTDAQRSKLGPLFEFSDAQVARLHAGYAHLRPLLAAYENGNGDGPFIDVWKEVKGFRTQLQSDIRRLRTRLLAGEDVSFPDYGPFSWE</sequence>
<dbReference type="Proteomes" id="UP000631300">
    <property type="component" value="Unassembled WGS sequence"/>
</dbReference>
<gene>
    <name evidence="2" type="ORF">GCM10007391_16830</name>
</gene>
<dbReference type="AlphaFoldDB" id="A0A918JJA8"/>
<feature type="chain" id="PRO_5037456608" description="Thioredoxin family protein" evidence="1">
    <location>
        <begin position="28"/>
        <end position="257"/>
    </location>
</feature>
<reference evidence="2" key="2">
    <citation type="submission" date="2020-09" db="EMBL/GenBank/DDBJ databases">
        <authorList>
            <person name="Sun Q."/>
            <person name="Kim S."/>
        </authorList>
    </citation>
    <scope>NUCLEOTIDE SEQUENCE</scope>
    <source>
        <strain evidence="2">KCTC 22164</strain>
    </source>
</reference>
<keyword evidence="1" id="KW-0732">Signal</keyword>
<reference evidence="2" key="1">
    <citation type="journal article" date="2014" name="Int. J. Syst. Evol. Microbiol.">
        <title>Complete genome sequence of Corynebacterium casei LMG S-19264T (=DSM 44701T), isolated from a smear-ripened cheese.</title>
        <authorList>
            <consortium name="US DOE Joint Genome Institute (JGI-PGF)"/>
            <person name="Walter F."/>
            <person name="Albersmeier A."/>
            <person name="Kalinowski J."/>
            <person name="Ruckert C."/>
        </authorList>
    </citation>
    <scope>NUCLEOTIDE SEQUENCE</scope>
    <source>
        <strain evidence="2">KCTC 22164</strain>
    </source>
</reference>
<accession>A0A918JJA8</accession>
<evidence type="ECO:0000313" key="3">
    <source>
        <dbReference type="Proteomes" id="UP000631300"/>
    </source>
</evidence>
<dbReference type="InterPro" id="IPR036249">
    <property type="entry name" value="Thioredoxin-like_sf"/>
</dbReference>
<dbReference type="RefSeq" id="WP_189405326.1">
    <property type="nucleotide sequence ID" value="NZ_BMXP01000003.1"/>
</dbReference>
<evidence type="ECO:0008006" key="4">
    <source>
        <dbReference type="Google" id="ProtNLM"/>
    </source>
</evidence>
<keyword evidence="3" id="KW-1185">Reference proteome</keyword>
<dbReference type="Pfam" id="PF13899">
    <property type="entry name" value="Thioredoxin_7"/>
    <property type="match status" value="1"/>
</dbReference>
<dbReference type="EMBL" id="BMXP01000003">
    <property type="protein sequence ID" value="GGW83861.1"/>
    <property type="molecule type" value="Genomic_DNA"/>
</dbReference>
<name>A0A918JJA8_9ALTE</name>
<proteinExistence type="predicted"/>
<dbReference type="Gene3D" id="3.40.30.10">
    <property type="entry name" value="Glutaredoxin"/>
    <property type="match status" value="1"/>
</dbReference>
<feature type="signal peptide" evidence="1">
    <location>
        <begin position="1"/>
        <end position="27"/>
    </location>
</feature>